<feature type="signal peptide" evidence="2">
    <location>
        <begin position="1"/>
        <end position="17"/>
    </location>
</feature>
<keyword evidence="1" id="KW-0472">Membrane</keyword>
<evidence type="ECO:0000256" key="2">
    <source>
        <dbReference type="SAM" id="SignalP"/>
    </source>
</evidence>
<evidence type="ECO:0000313" key="4">
    <source>
        <dbReference type="Proteomes" id="UP001175271"/>
    </source>
</evidence>
<keyword evidence="4" id="KW-1185">Reference proteome</keyword>
<dbReference type="EMBL" id="JAUCMV010000005">
    <property type="protein sequence ID" value="KAK0395514.1"/>
    <property type="molecule type" value="Genomic_DNA"/>
</dbReference>
<feature type="chain" id="PRO_5041257615" description="Saposin B-type domain-containing protein" evidence="2">
    <location>
        <begin position="18"/>
        <end position="183"/>
    </location>
</feature>
<reference evidence="3" key="1">
    <citation type="submission" date="2023-06" db="EMBL/GenBank/DDBJ databases">
        <title>Genomic analysis of the entomopathogenic nematode Steinernema hermaphroditum.</title>
        <authorList>
            <person name="Schwarz E.M."/>
            <person name="Heppert J.K."/>
            <person name="Baniya A."/>
            <person name="Schwartz H.T."/>
            <person name="Tan C.-H."/>
            <person name="Antoshechkin I."/>
            <person name="Sternberg P.W."/>
            <person name="Goodrich-Blair H."/>
            <person name="Dillman A.R."/>
        </authorList>
    </citation>
    <scope>NUCLEOTIDE SEQUENCE</scope>
    <source>
        <strain evidence="3">PS9179</strain>
        <tissue evidence="3">Whole animal</tissue>
    </source>
</reference>
<keyword evidence="2" id="KW-0732">Signal</keyword>
<comment type="caution">
    <text evidence="3">The sequence shown here is derived from an EMBL/GenBank/DDBJ whole genome shotgun (WGS) entry which is preliminary data.</text>
</comment>
<dbReference type="AlphaFoldDB" id="A0AA39GZP4"/>
<sequence>MILGVFLFASLFLSIAGELDTSNSTEVNFDTEETNSTDLHFAIITPNLLCPLCHSVIDGYKKQLQENPNFKAELLSSCEKLSKDDKDKLLICHENITDININKLRDMSTTQICLEQKFCAEGDKGTLEIIENAPPENMTIEAIPDIPNATLKRSKAPLSTSVAVTSGFPYVILMAVAVVSLFV</sequence>
<keyword evidence="1" id="KW-0812">Transmembrane</keyword>
<organism evidence="3 4">
    <name type="scientific">Steinernema hermaphroditum</name>
    <dbReference type="NCBI Taxonomy" id="289476"/>
    <lineage>
        <taxon>Eukaryota</taxon>
        <taxon>Metazoa</taxon>
        <taxon>Ecdysozoa</taxon>
        <taxon>Nematoda</taxon>
        <taxon>Chromadorea</taxon>
        <taxon>Rhabditida</taxon>
        <taxon>Tylenchina</taxon>
        <taxon>Panagrolaimomorpha</taxon>
        <taxon>Strongyloidoidea</taxon>
        <taxon>Steinernematidae</taxon>
        <taxon>Steinernema</taxon>
    </lineage>
</organism>
<accession>A0AA39GZP4</accession>
<feature type="transmembrane region" description="Helical" evidence="1">
    <location>
        <begin position="162"/>
        <end position="182"/>
    </location>
</feature>
<dbReference type="Proteomes" id="UP001175271">
    <property type="component" value="Unassembled WGS sequence"/>
</dbReference>
<keyword evidence="1" id="KW-1133">Transmembrane helix</keyword>
<proteinExistence type="predicted"/>
<evidence type="ECO:0000313" key="3">
    <source>
        <dbReference type="EMBL" id="KAK0395514.1"/>
    </source>
</evidence>
<gene>
    <name evidence="3" type="ORF">QR680_001318</name>
</gene>
<evidence type="ECO:0000256" key="1">
    <source>
        <dbReference type="SAM" id="Phobius"/>
    </source>
</evidence>
<name>A0AA39GZP4_9BILA</name>
<protein>
    <recommendedName>
        <fullName evidence="5">Saposin B-type domain-containing protein</fullName>
    </recommendedName>
</protein>
<evidence type="ECO:0008006" key="5">
    <source>
        <dbReference type="Google" id="ProtNLM"/>
    </source>
</evidence>